<name>A0A9D1UMX1_9FIRM</name>
<sequence length="197" mass="21742">MNGIEKITARIGADAQQEIDALLAQTNVQVQEIAAEYEAKAARAAKEILDKGEQDAAVREERLVSAARMDARKAMLAQQQALMDQAFRKALDDLLNLPDKDYVALVASLIVEASQTGREEVVFSQKDRPRYGKAAVTRANELLGDRGHLTLSAQTRPIQGGFLLSDGDVEVNCTFETLVRMQRRTVERQVAQVLFEG</sequence>
<protein>
    <recommendedName>
        <fullName evidence="4">V-type proton ATPase subunit E</fullName>
    </recommendedName>
    <alternativeName>
        <fullName evidence="4">V-ATPase subunit E</fullName>
    </alternativeName>
</protein>
<comment type="similarity">
    <text evidence="1 4">Belongs to the V-ATPase E subunit family.</text>
</comment>
<reference evidence="5" key="2">
    <citation type="submission" date="2021-04" db="EMBL/GenBank/DDBJ databases">
        <authorList>
            <person name="Gilroy R."/>
        </authorList>
    </citation>
    <scope>NUCLEOTIDE SEQUENCE</scope>
    <source>
        <strain evidence="5">ChiGjej6B6-1540</strain>
    </source>
</reference>
<comment type="caution">
    <text evidence="5">The sequence shown here is derived from an EMBL/GenBank/DDBJ whole genome shotgun (WGS) entry which is preliminary data.</text>
</comment>
<dbReference type="InterPro" id="IPR038495">
    <property type="entry name" value="ATPase_E_C"/>
</dbReference>
<dbReference type="EMBL" id="DXGA01000100">
    <property type="protein sequence ID" value="HIW93809.1"/>
    <property type="molecule type" value="Genomic_DNA"/>
</dbReference>
<comment type="function">
    <text evidence="4">Produces ATP from ADP in the presence of a proton gradient across the membrane.</text>
</comment>
<dbReference type="Gene3D" id="3.30.2320.30">
    <property type="entry name" value="ATP synthase, E subunit, C-terminal"/>
    <property type="match status" value="1"/>
</dbReference>
<dbReference type="GO" id="GO:0033178">
    <property type="term" value="C:proton-transporting two-sector ATPase complex, catalytic domain"/>
    <property type="evidence" value="ECO:0007669"/>
    <property type="project" value="InterPro"/>
</dbReference>
<dbReference type="Pfam" id="PF01991">
    <property type="entry name" value="vATP-synt_E"/>
    <property type="match status" value="1"/>
</dbReference>
<keyword evidence="4" id="KW-0375">Hydrogen ion transport</keyword>
<dbReference type="GO" id="GO:0005524">
    <property type="term" value="F:ATP binding"/>
    <property type="evidence" value="ECO:0007669"/>
    <property type="project" value="UniProtKB-UniRule"/>
</dbReference>
<evidence type="ECO:0000256" key="2">
    <source>
        <dbReference type="ARBA" id="ARBA00022448"/>
    </source>
</evidence>
<dbReference type="Proteomes" id="UP000824192">
    <property type="component" value="Unassembled WGS sequence"/>
</dbReference>
<dbReference type="GO" id="GO:0046933">
    <property type="term" value="F:proton-transporting ATP synthase activity, rotational mechanism"/>
    <property type="evidence" value="ECO:0007669"/>
    <property type="project" value="UniProtKB-UniRule"/>
</dbReference>
<keyword evidence="4" id="KW-0066">ATP synthesis</keyword>
<dbReference type="HAMAP" id="MF_00311">
    <property type="entry name" value="ATP_synth_E_arch"/>
    <property type="match status" value="1"/>
</dbReference>
<dbReference type="GO" id="GO:0042777">
    <property type="term" value="P:proton motive force-driven plasma membrane ATP synthesis"/>
    <property type="evidence" value="ECO:0007669"/>
    <property type="project" value="UniProtKB-UniRule"/>
</dbReference>
<organism evidence="5 6">
    <name type="scientific">Candidatus Flavonifractor merdipullorum</name>
    <dbReference type="NCBI Taxonomy" id="2838590"/>
    <lineage>
        <taxon>Bacteria</taxon>
        <taxon>Bacillati</taxon>
        <taxon>Bacillota</taxon>
        <taxon>Clostridia</taxon>
        <taxon>Eubacteriales</taxon>
        <taxon>Oscillospiraceae</taxon>
        <taxon>Flavonifractor</taxon>
    </lineage>
</organism>
<keyword evidence="3 4" id="KW-0406">Ion transport</keyword>
<evidence type="ECO:0000256" key="4">
    <source>
        <dbReference type="HAMAP-Rule" id="MF_00311"/>
    </source>
</evidence>
<dbReference type="InterPro" id="IPR002842">
    <property type="entry name" value="ATPase_V1_Esu"/>
</dbReference>
<evidence type="ECO:0000313" key="5">
    <source>
        <dbReference type="EMBL" id="HIW93809.1"/>
    </source>
</evidence>
<gene>
    <name evidence="4" type="primary">atpE</name>
    <name evidence="5" type="ORF">H9868_04625</name>
</gene>
<dbReference type="GO" id="GO:0046961">
    <property type="term" value="F:proton-transporting ATPase activity, rotational mechanism"/>
    <property type="evidence" value="ECO:0007669"/>
    <property type="project" value="InterPro"/>
</dbReference>
<evidence type="ECO:0000313" key="6">
    <source>
        <dbReference type="Proteomes" id="UP000824192"/>
    </source>
</evidence>
<keyword evidence="2 4" id="KW-0813">Transport</keyword>
<reference evidence="5" key="1">
    <citation type="journal article" date="2021" name="PeerJ">
        <title>Extensive microbial diversity within the chicken gut microbiome revealed by metagenomics and culture.</title>
        <authorList>
            <person name="Gilroy R."/>
            <person name="Ravi A."/>
            <person name="Getino M."/>
            <person name="Pursley I."/>
            <person name="Horton D.L."/>
            <person name="Alikhan N.F."/>
            <person name="Baker D."/>
            <person name="Gharbi K."/>
            <person name="Hall N."/>
            <person name="Watson M."/>
            <person name="Adriaenssens E.M."/>
            <person name="Foster-Nyarko E."/>
            <person name="Jarju S."/>
            <person name="Secka A."/>
            <person name="Antonio M."/>
            <person name="Oren A."/>
            <person name="Chaudhuri R.R."/>
            <person name="La Ragione R."/>
            <person name="Hildebrand F."/>
            <person name="Pallen M.J."/>
        </authorList>
    </citation>
    <scope>NUCLEOTIDE SEQUENCE</scope>
    <source>
        <strain evidence="5">ChiGjej6B6-1540</strain>
    </source>
</reference>
<accession>A0A9D1UMX1</accession>
<dbReference type="AlphaFoldDB" id="A0A9D1UMX1"/>
<proteinExistence type="inferred from homology"/>
<evidence type="ECO:0000256" key="1">
    <source>
        <dbReference type="ARBA" id="ARBA00005901"/>
    </source>
</evidence>
<evidence type="ECO:0000256" key="3">
    <source>
        <dbReference type="ARBA" id="ARBA00023065"/>
    </source>
</evidence>
<dbReference type="SUPFAM" id="SSF160527">
    <property type="entry name" value="V-type ATPase subunit E-like"/>
    <property type="match status" value="1"/>
</dbReference>